<dbReference type="Proteomes" id="UP000626109">
    <property type="component" value="Unassembled WGS sequence"/>
</dbReference>
<protein>
    <submittedName>
        <fullName evidence="1">Uncharacterized protein</fullName>
    </submittedName>
</protein>
<accession>A0A813JL03</accession>
<proteinExistence type="predicted"/>
<name>A0A813JL03_POLGL</name>
<comment type="caution">
    <text evidence="1">The sequence shown here is derived from an EMBL/GenBank/DDBJ whole genome shotgun (WGS) entry which is preliminary data.</text>
</comment>
<sequence length="115" mass="13156">MTLQGRGAQGRYLPSRPIPPSATARDELAKLRRANWAFVGLDCVRHWQTAVVCIFCCGRHGLFSFQMVIHVLRCHQLAQHSNRCNYRFAELTCSSMCLHGMTFKDMRLSIKWGSN</sequence>
<dbReference type="EMBL" id="CAJNNW010025737">
    <property type="protein sequence ID" value="CAE8679087.1"/>
    <property type="molecule type" value="Genomic_DNA"/>
</dbReference>
<evidence type="ECO:0000313" key="2">
    <source>
        <dbReference type="Proteomes" id="UP000626109"/>
    </source>
</evidence>
<dbReference type="AlphaFoldDB" id="A0A813JL03"/>
<evidence type="ECO:0000313" key="1">
    <source>
        <dbReference type="EMBL" id="CAE8679087.1"/>
    </source>
</evidence>
<reference evidence="1" key="1">
    <citation type="submission" date="2021-02" db="EMBL/GenBank/DDBJ databases">
        <authorList>
            <person name="Dougan E. K."/>
            <person name="Rhodes N."/>
            <person name="Thang M."/>
            <person name="Chan C."/>
        </authorList>
    </citation>
    <scope>NUCLEOTIDE SEQUENCE</scope>
</reference>
<gene>
    <name evidence="1" type="ORF">PGLA2088_LOCUS21168</name>
</gene>
<organism evidence="1 2">
    <name type="scientific">Polarella glacialis</name>
    <name type="common">Dinoflagellate</name>
    <dbReference type="NCBI Taxonomy" id="89957"/>
    <lineage>
        <taxon>Eukaryota</taxon>
        <taxon>Sar</taxon>
        <taxon>Alveolata</taxon>
        <taxon>Dinophyceae</taxon>
        <taxon>Suessiales</taxon>
        <taxon>Suessiaceae</taxon>
        <taxon>Polarella</taxon>
    </lineage>
</organism>